<evidence type="ECO:0000313" key="2">
    <source>
        <dbReference type="EMBL" id="KAK9058671.1"/>
    </source>
</evidence>
<feature type="compositionally biased region" description="Low complexity" evidence="1">
    <location>
        <begin position="69"/>
        <end position="79"/>
    </location>
</feature>
<organism evidence="2 3">
    <name type="scientific">Deinandra increscens subsp. villosa</name>
    <dbReference type="NCBI Taxonomy" id="3103831"/>
    <lineage>
        <taxon>Eukaryota</taxon>
        <taxon>Viridiplantae</taxon>
        <taxon>Streptophyta</taxon>
        <taxon>Embryophyta</taxon>
        <taxon>Tracheophyta</taxon>
        <taxon>Spermatophyta</taxon>
        <taxon>Magnoliopsida</taxon>
        <taxon>eudicotyledons</taxon>
        <taxon>Gunneridae</taxon>
        <taxon>Pentapetalae</taxon>
        <taxon>asterids</taxon>
        <taxon>campanulids</taxon>
        <taxon>Asterales</taxon>
        <taxon>Asteraceae</taxon>
        <taxon>Asteroideae</taxon>
        <taxon>Heliantheae alliance</taxon>
        <taxon>Madieae</taxon>
        <taxon>Madiinae</taxon>
        <taxon>Deinandra</taxon>
    </lineage>
</organism>
<protein>
    <submittedName>
        <fullName evidence="2">Uncharacterized protein</fullName>
    </submittedName>
</protein>
<feature type="region of interest" description="Disordered" evidence="1">
    <location>
        <begin position="119"/>
        <end position="163"/>
    </location>
</feature>
<dbReference type="InterPro" id="IPR012438">
    <property type="entry name" value="DUF1639"/>
</dbReference>
<name>A0AAP0CMF6_9ASTR</name>
<comment type="caution">
    <text evidence="2">The sequence shown here is derived from an EMBL/GenBank/DDBJ whole genome shotgun (WGS) entry which is preliminary data.</text>
</comment>
<evidence type="ECO:0000313" key="3">
    <source>
        <dbReference type="Proteomes" id="UP001408789"/>
    </source>
</evidence>
<dbReference type="PANTHER" id="PTHR33130:SF75">
    <property type="entry name" value="DUF1639 FAMILY PROTEIN"/>
    <property type="match status" value="1"/>
</dbReference>
<evidence type="ECO:0000256" key="1">
    <source>
        <dbReference type="SAM" id="MobiDB-lite"/>
    </source>
</evidence>
<accession>A0AAP0CMF6</accession>
<dbReference type="EMBL" id="JBCNJP010000023">
    <property type="protein sequence ID" value="KAK9058671.1"/>
    <property type="molecule type" value="Genomic_DNA"/>
</dbReference>
<gene>
    <name evidence="2" type="ORF">SSX86_023513</name>
</gene>
<feature type="region of interest" description="Disordered" evidence="1">
    <location>
        <begin position="63"/>
        <end position="96"/>
    </location>
</feature>
<feature type="compositionally biased region" description="Basic and acidic residues" evidence="1">
    <location>
        <begin position="120"/>
        <end position="138"/>
    </location>
</feature>
<reference evidence="2 3" key="1">
    <citation type="submission" date="2024-04" db="EMBL/GenBank/DDBJ databases">
        <title>The reference genome of an endangered Asteraceae, Deinandra increscens subsp. villosa, native to the Central Coast of California.</title>
        <authorList>
            <person name="Guilliams M."/>
            <person name="Hasenstab-Lehman K."/>
            <person name="Meyer R."/>
            <person name="Mcevoy S."/>
        </authorList>
    </citation>
    <scope>NUCLEOTIDE SEQUENCE [LARGE SCALE GENOMIC DNA]</scope>
    <source>
        <tissue evidence="2">Leaf</tissue>
    </source>
</reference>
<keyword evidence="3" id="KW-1185">Reference proteome</keyword>
<sequence>MDRFENRVVGGCKQPETTTDLFLKWGNKKRLRCVRMRDPDDAADPSYVVSGRRRIRRRINSGFVDFSSDNDNNNNNNNNKHPSLPPPPPTRLTSNFPQIFCKSDTISIYVSDYRNSETSVHLRSENHRKPSPEKELNTTKRSPSPATVTAAGKPTVSPVDGGADQKIKHVWPKLYITLSNKEKEEDFMAMKGCKPSHRPKKRPKAIQRSLLLVSPGAWLTDICRDRYEVIEKKNTKKRPTGLKAMGTLESDSE</sequence>
<dbReference type="Proteomes" id="UP001408789">
    <property type="component" value="Unassembled WGS sequence"/>
</dbReference>
<dbReference type="Pfam" id="PF07797">
    <property type="entry name" value="DUF1639"/>
    <property type="match status" value="1"/>
</dbReference>
<dbReference type="PANTHER" id="PTHR33130">
    <property type="entry name" value="PUTATIVE (DUF1639)-RELATED"/>
    <property type="match status" value="1"/>
</dbReference>
<proteinExistence type="predicted"/>
<dbReference type="AlphaFoldDB" id="A0AAP0CMF6"/>